<dbReference type="PANTHER" id="PTHR37423:SF1">
    <property type="entry name" value="OUTER MEMBRANE PROTEIN ASSEMBLY FACTOR BAMD"/>
    <property type="match status" value="1"/>
</dbReference>
<dbReference type="InterPro" id="IPR019734">
    <property type="entry name" value="TPR_rpt"/>
</dbReference>
<evidence type="ECO:0000256" key="4">
    <source>
        <dbReference type="ARBA" id="ARBA00023237"/>
    </source>
</evidence>
<dbReference type="HAMAP" id="MF_00922">
    <property type="entry name" value="OM_assembly_BamD"/>
    <property type="match status" value="1"/>
</dbReference>
<evidence type="ECO:0000256" key="7">
    <source>
        <dbReference type="PROSITE-ProRule" id="PRU00339"/>
    </source>
</evidence>
<keyword evidence="4 6" id="KW-0998">Cell outer membrane</keyword>
<keyword evidence="1 6" id="KW-0732">Signal</keyword>
<evidence type="ECO:0000256" key="3">
    <source>
        <dbReference type="ARBA" id="ARBA00023139"/>
    </source>
</evidence>
<dbReference type="InterPro" id="IPR039565">
    <property type="entry name" value="BamD-like"/>
</dbReference>
<evidence type="ECO:0000313" key="10">
    <source>
        <dbReference type="Proteomes" id="UP001524569"/>
    </source>
</evidence>
<dbReference type="RefSeq" id="WP_256609033.1">
    <property type="nucleotide sequence ID" value="NZ_JANIBM010000001.1"/>
</dbReference>
<proteinExistence type="inferred from homology"/>
<evidence type="ECO:0000256" key="2">
    <source>
        <dbReference type="ARBA" id="ARBA00023136"/>
    </source>
</evidence>
<organism evidence="9 10">
    <name type="scientific">Methylomonas aurea</name>
    <dbReference type="NCBI Taxonomy" id="2952224"/>
    <lineage>
        <taxon>Bacteria</taxon>
        <taxon>Pseudomonadati</taxon>
        <taxon>Pseudomonadota</taxon>
        <taxon>Gammaproteobacteria</taxon>
        <taxon>Methylococcales</taxon>
        <taxon>Methylococcaceae</taxon>
        <taxon>Methylomonas</taxon>
    </lineage>
</organism>
<dbReference type="Pfam" id="PF13525">
    <property type="entry name" value="YfiO"/>
    <property type="match status" value="1"/>
</dbReference>
<feature type="repeat" description="TPR" evidence="7">
    <location>
        <begin position="82"/>
        <end position="115"/>
    </location>
</feature>
<keyword evidence="7" id="KW-0802">TPR repeat</keyword>
<keyword evidence="3" id="KW-0564">Palmitate</keyword>
<evidence type="ECO:0000256" key="1">
    <source>
        <dbReference type="ARBA" id="ARBA00022729"/>
    </source>
</evidence>
<feature type="chain" id="PRO_5044930932" description="Outer membrane protein assembly factor BamD" evidence="6">
    <location>
        <begin position="21"/>
        <end position="281"/>
    </location>
</feature>
<evidence type="ECO:0000259" key="8">
    <source>
        <dbReference type="Pfam" id="PF13525"/>
    </source>
</evidence>
<dbReference type="Gene3D" id="1.25.40.10">
    <property type="entry name" value="Tetratricopeptide repeat domain"/>
    <property type="match status" value="1"/>
</dbReference>
<dbReference type="CDD" id="cd15830">
    <property type="entry name" value="BamD"/>
    <property type="match status" value="1"/>
</dbReference>
<keyword evidence="5" id="KW-0449">Lipoprotein</keyword>
<keyword evidence="10" id="KW-1185">Reference proteome</keyword>
<comment type="function">
    <text evidence="6">Part of the outer membrane protein assembly complex, which is involved in assembly and insertion of beta-barrel proteins into the outer membrane.</text>
</comment>
<name>A0ABT1UBX7_9GAMM</name>
<dbReference type="SUPFAM" id="SSF48452">
    <property type="entry name" value="TPR-like"/>
    <property type="match status" value="1"/>
</dbReference>
<dbReference type="PROSITE" id="PS50005">
    <property type="entry name" value="TPR"/>
    <property type="match status" value="1"/>
</dbReference>
<comment type="similarity">
    <text evidence="6">Belongs to the BamD family.</text>
</comment>
<keyword evidence="2 6" id="KW-0472">Membrane</keyword>
<accession>A0ABT1UBX7</accession>
<feature type="domain" description="Outer membrane lipoprotein BamD-like" evidence="8">
    <location>
        <begin position="45"/>
        <end position="248"/>
    </location>
</feature>
<dbReference type="Proteomes" id="UP001524569">
    <property type="component" value="Unassembled WGS sequence"/>
</dbReference>
<evidence type="ECO:0000256" key="6">
    <source>
        <dbReference type="HAMAP-Rule" id="MF_00922"/>
    </source>
</evidence>
<evidence type="ECO:0000313" key="9">
    <source>
        <dbReference type="EMBL" id="MCQ8179650.1"/>
    </source>
</evidence>
<gene>
    <name evidence="6" type="primary">bamD</name>
    <name evidence="9" type="ORF">NP603_00890</name>
</gene>
<feature type="signal peptide" evidence="6">
    <location>
        <begin position="1"/>
        <end position="20"/>
    </location>
</feature>
<evidence type="ECO:0000256" key="5">
    <source>
        <dbReference type="ARBA" id="ARBA00023288"/>
    </source>
</evidence>
<comment type="subunit">
    <text evidence="6">Part of the Bam complex.</text>
</comment>
<comment type="subcellular location">
    <subcellularLocation>
        <location evidence="6">Cell outer membrane</location>
    </subcellularLocation>
</comment>
<dbReference type="EMBL" id="JANIBM010000001">
    <property type="protein sequence ID" value="MCQ8179650.1"/>
    <property type="molecule type" value="Genomic_DNA"/>
</dbReference>
<dbReference type="NCBIfam" id="TIGR03302">
    <property type="entry name" value="OM_YfiO"/>
    <property type="match status" value="1"/>
</dbReference>
<sequence precursor="true">MRLVLVKTVFAASLIVLLPACETLEAFSGKGSSSEKEEEYAGWDDKMFHEKAKEALDNKNYSKAVTLYEALESRYPFGDYAAQAQLNVAYAYYKNDDPEAAIAAADRFIKIHPRNPKVDYAYYLKGLINYNRGIGFIDRFLPTDSSQRDPGPAKDAYDNFQELIRRYPNSEYAADAKLRMVALRNNMAMYEVHVADYYMRRKAYIAAVNRANYIVKEYQRTPAVPFALQIMQDGYRQLGMEELAADAERVFKLNYPNGAPQGNYKDEGAIQKLWDAMGLDK</sequence>
<dbReference type="PANTHER" id="PTHR37423">
    <property type="entry name" value="SOLUBLE LYTIC MUREIN TRANSGLYCOSYLASE-RELATED"/>
    <property type="match status" value="1"/>
</dbReference>
<reference evidence="9 10" key="1">
    <citation type="submission" date="2022-07" db="EMBL/GenBank/DDBJ databases">
        <title>Methylomonas rivi sp. nov., Methylomonas rosea sp. nov., Methylomonas aureus sp. nov. and Methylomonas subterranea sp. nov., four novel methanotrophs isolated from a freshwater creek and the deep terrestrial subsurface.</title>
        <authorList>
            <person name="Abin C."/>
            <person name="Sankaranarayanan K."/>
            <person name="Garner C."/>
            <person name="Sindelar R."/>
            <person name="Kotary K."/>
            <person name="Garner R."/>
            <person name="Barclay S."/>
            <person name="Lawson P."/>
            <person name="Krumholz L."/>
        </authorList>
    </citation>
    <scope>NUCLEOTIDE SEQUENCE [LARGE SCALE GENOMIC DNA]</scope>
    <source>
        <strain evidence="9 10">SURF-1</strain>
    </source>
</reference>
<protein>
    <recommendedName>
        <fullName evidence="6">Outer membrane protein assembly factor BamD</fullName>
    </recommendedName>
</protein>
<dbReference type="InterPro" id="IPR011990">
    <property type="entry name" value="TPR-like_helical_dom_sf"/>
</dbReference>
<comment type="caution">
    <text evidence="9">The sequence shown here is derived from an EMBL/GenBank/DDBJ whole genome shotgun (WGS) entry which is preliminary data.</text>
</comment>
<dbReference type="InterPro" id="IPR017689">
    <property type="entry name" value="BamD"/>
</dbReference>